<proteinExistence type="predicted"/>
<keyword evidence="2" id="KW-1185">Reference proteome</keyword>
<feature type="transmembrane region" description="Helical" evidence="1">
    <location>
        <begin position="56"/>
        <end position="76"/>
    </location>
</feature>
<dbReference type="WBParaSite" id="nRc.2.0.1.t09928-RA">
    <property type="protein sequence ID" value="nRc.2.0.1.t09928-RA"/>
    <property type="gene ID" value="nRc.2.0.1.g09928"/>
</dbReference>
<name>A0A915I710_ROMCU</name>
<keyword evidence="1" id="KW-0812">Transmembrane</keyword>
<dbReference type="AlphaFoldDB" id="A0A915I710"/>
<accession>A0A915I710</accession>
<keyword evidence="1" id="KW-0472">Membrane</keyword>
<dbReference type="Proteomes" id="UP000887565">
    <property type="component" value="Unplaced"/>
</dbReference>
<keyword evidence="1" id="KW-1133">Transmembrane helix</keyword>
<evidence type="ECO:0000313" key="2">
    <source>
        <dbReference type="Proteomes" id="UP000887565"/>
    </source>
</evidence>
<organism evidence="2 3">
    <name type="scientific">Romanomermis culicivorax</name>
    <name type="common">Nematode worm</name>
    <dbReference type="NCBI Taxonomy" id="13658"/>
    <lineage>
        <taxon>Eukaryota</taxon>
        <taxon>Metazoa</taxon>
        <taxon>Ecdysozoa</taxon>
        <taxon>Nematoda</taxon>
        <taxon>Enoplea</taxon>
        <taxon>Dorylaimia</taxon>
        <taxon>Mermithida</taxon>
        <taxon>Mermithoidea</taxon>
        <taxon>Mermithidae</taxon>
        <taxon>Romanomermis</taxon>
    </lineage>
</organism>
<sequence>MKSAIVADYAVKSATTADSQDSIGDSRRFVSKAKNTLVKPREAWIPMFSIFSQASLIFKLPLNLTALFLGMVTVYYQRFPLYPFLFGSNVALGTYLSDQNIGVATTAIRL</sequence>
<protein>
    <submittedName>
        <fullName evidence="3">Uncharacterized protein</fullName>
    </submittedName>
</protein>
<evidence type="ECO:0000256" key="1">
    <source>
        <dbReference type="SAM" id="Phobius"/>
    </source>
</evidence>
<reference evidence="3" key="1">
    <citation type="submission" date="2022-11" db="UniProtKB">
        <authorList>
            <consortium name="WormBaseParasite"/>
        </authorList>
    </citation>
    <scope>IDENTIFICATION</scope>
</reference>
<evidence type="ECO:0000313" key="3">
    <source>
        <dbReference type="WBParaSite" id="nRc.2.0.1.t09928-RA"/>
    </source>
</evidence>